<reference evidence="2 3" key="1">
    <citation type="submission" date="2022-05" db="EMBL/GenBank/DDBJ databases">
        <title>Flavobacterium sp., isolated from activated sludge.</title>
        <authorList>
            <person name="Ran Q."/>
        </authorList>
    </citation>
    <scope>NUCLEOTIDE SEQUENCE [LARGE SCALE GENOMIC DNA]</scope>
    <source>
        <strain evidence="2 3">HXWNR70</strain>
    </source>
</reference>
<proteinExistence type="predicted"/>
<dbReference type="PANTHER" id="PTHR43179:SF7">
    <property type="entry name" value="RHAMNOSYLTRANSFERASE WBBL"/>
    <property type="match status" value="1"/>
</dbReference>
<evidence type="ECO:0000259" key="1">
    <source>
        <dbReference type="Pfam" id="PF00535"/>
    </source>
</evidence>
<dbReference type="InterPro" id="IPR029044">
    <property type="entry name" value="Nucleotide-diphossugar_trans"/>
</dbReference>
<comment type="caution">
    <text evidence="2">The sequence shown here is derived from an EMBL/GenBank/DDBJ whole genome shotgun (WGS) entry which is preliminary data.</text>
</comment>
<evidence type="ECO:0000313" key="2">
    <source>
        <dbReference type="EMBL" id="MCL9809123.1"/>
    </source>
</evidence>
<dbReference type="RefSeq" id="WP_250592529.1">
    <property type="nucleotide sequence ID" value="NZ_JAMLJM010000004.1"/>
</dbReference>
<dbReference type="Proteomes" id="UP001317191">
    <property type="component" value="Unassembled WGS sequence"/>
</dbReference>
<dbReference type="EMBL" id="JAMLJM010000004">
    <property type="protein sequence ID" value="MCL9809123.1"/>
    <property type="molecule type" value="Genomic_DNA"/>
</dbReference>
<protein>
    <submittedName>
        <fullName evidence="2">Glycosyltransferase family 2 protein</fullName>
    </submittedName>
</protein>
<accession>A0ABT0TNP6</accession>
<organism evidence="2 3">
    <name type="scientific">Flavobacterium luminosum</name>
    <dbReference type="NCBI Taxonomy" id="2949086"/>
    <lineage>
        <taxon>Bacteria</taxon>
        <taxon>Pseudomonadati</taxon>
        <taxon>Bacteroidota</taxon>
        <taxon>Flavobacteriia</taxon>
        <taxon>Flavobacteriales</taxon>
        <taxon>Flavobacteriaceae</taxon>
        <taxon>Flavobacterium</taxon>
    </lineage>
</organism>
<gene>
    <name evidence="2" type="ORF">NAT50_07100</name>
</gene>
<dbReference type="Pfam" id="PF00535">
    <property type="entry name" value="Glycos_transf_2"/>
    <property type="match status" value="1"/>
</dbReference>
<dbReference type="SUPFAM" id="SSF53448">
    <property type="entry name" value="Nucleotide-diphospho-sugar transferases"/>
    <property type="match status" value="1"/>
</dbReference>
<dbReference type="InterPro" id="IPR001173">
    <property type="entry name" value="Glyco_trans_2-like"/>
</dbReference>
<dbReference type="CDD" id="cd04186">
    <property type="entry name" value="GT_2_like_c"/>
    <property type="match status" value="1"/>
</dbReference>
<feature type="domain" description="Glycosyltransferase 2-like" evidence="1">
    <location>
        <begin position="5"/>
        <end position="128"/>
    </location>
</feature>
<dbReference type="Gene3D" id="3.90.550.10">
    <property type="entry name" value="Spore Coat Polysaccharide Biosynthesis Protein SpsA, Chain A"/>
    <property type="match status" value="1"/>
</dbReference>
<name>A0ABT0TNP6_9FLAO</name>
<dbReference type="PANTHER" id="PTHR43179">
    <property type="entry name" value="RHAMNOSYLTRANSFERASE WBBL"/>
    <property type="match status" value="1"/>
</dbReference>
<evidence type="ECO:0000313" key="3">
    <source>
        <dbReference type="Proteomes" id="UP001317191"/>
    </source>
</evidence>
<keyword evidence="3" id="KW-1185">Reference proteome</keyword>
<sequence>MLEVSIIIVNYNTKDLVIDCIRSVINNTKAISYEIILVDNASTDGSVENVKEIFPSINIISSSVNLGFGRANNLASQNAKGEFLFFLNSDTVLVEDSISKLYYFFISNENEIKIGALGCILVDKTFQVNGFGGKFPTCKEEMKGLFRTMLLNMKLITSHRKQTYPLNKEFFEVDYVIGADLMMRSSLFKKLNGFDPSFFMYYEETDLQKRMSLLNLKAFIYTKTRIIHLEDGSGKLIKTYSNRKRIIIHTSRNIYLKKNDSRNYNIYVYWDKLYLFFSKFNKKYSFSENKQYSLEVKKTHT</sequence>